<feature type="chain" id="PRO_5047495683" evidence="2">
    <location>
        <begin position="27"/>
        <end position="268"/>
    </location>
</feature>
<evidence type="ECO:0000313" key="4">
    <source>
        <dbReference type="Proteomes" id="UP001341840"/>
    </source>
</evidence>
<comment type="caution">
    <text evidence="3">The sequence shown here is derived from an EMBL/GenBank/DDBJ whole genome shotgun (WGS) entry which is preliminary data.</text>
</comment>
<dbReference type="Proteomes" id="UP001341840">
    <property type="component" value="Unassembled WGS sequence"/>
</dbReference>
<name>A0ABU6TJF6_9FABA</name>
<feature type="region of interest" description="Disordered" evidence="1">
    <location>
        <begin position="112"/>
        <end position="148"/>
    </location>
</feature>
<evidence type="ECO:0000256" key="2">
    <source>
        <dbReference type="SAM" id="SignalP"/>
    </source>
</evidence>
<accession>A0ABU6TJF6</accession>
<sequence length="268" mass="29057">MGFGALAENLSNFNFIILVIMELVDSFHIPNSAIRNDIGKFKVDATKVGHAFGLNATGGLYPQKLGPVYQAKSRMLTKLQKKITTTKKAPPSKRKFISSTLAKSLEIEGPKGKKILGKRKHSEEEIASSQSESKIASDSNSEKTISKDEAIGRIEIRTKKRHEAMNAAQMQSPQHAEAKLNSAAALSLWLTLLVNLPTPFLTMTTCLRRMSILQQLRITPLGDPQSQENLQGPQVALVAAAIEKTSPKDADAADVLAAAMGVDKPKSV</sequence>
<feature type="compositionally biased region" description="Low complexity" evidence="1">
    <location>
        <begin position="127"/>
        <end position="139"/>
    </location>
</feature>
<proteinExistence type="predicted"/>
<protein>
    <submittedName>
        <fullName evidence="3">Uncharacterized protein</fullName>
    </submittedName>
</protein>
<organism evidence="3 4">
    <name type="scientific">Stylosanthes scabra</name>
    <dbReference type="NCBI Taxonomy" id="79078"/>
    <lineage>
        <taxon>Eukaryota</taxon>
        <taxon>Viridiplantae</taxon>
        <taxon>Streptophyta</taxon>
        <taxon>Embryophyta</taxon>
        <taxon>Tracheophyta</taxon>
        <taxon>Spermatophyta</taxon>
        <taxon>Magnoliopsida</taxon>
        <taxon>eudicotyledons</taxon>
        <taxon>Gunneridae</taxon>
        <taxon>Pentapetalae</taxon>
        <taxon>rosids</taxon>
        <taxon>fabids</taxon>
        <taxon>Fabales</taxon>
        <taxon>Fabaceae</taxon>
        <taxon>Papilionoideae</taxon>
        <taxon>50 kb inversion clade</taxon>
        <taxon>dalbergioids sensu lato</taxon>
        <taxon>Dalbergieae</taxon>
        <taxon>Pterocarpus clade</taxon>
        <taxon>Stylosanthes</taxon>
    </lineage>
</organism>
<keyword evidence="4" id="KW-1185">Reference proteome</keyword>
<reference evidence="3 4" key="1">
    <citation type="journal article" date="2023" name="Plants (Basel)">
        <title>Bridging the Gap: Combining Genomics and Transcriptomics Approaches to Understand Stylosanthes scabra, an Orphan Legume from the Brazilian Caatinga.</title>
        <authorList>
            <person name="Ferreira-Neto J.R.C."/>
            <person name="da Silva M.D."/>
            <person name="Binneck E."/>
            <person name="de Melo N.F."/>
            <person name="da Silva R.H."/>
            <person name="de Melo A.L.T.M."/>
            <person name="Pandolfi V."/>
            <person name="Bustamante F.O."/>
            <person name="Brasileiro-Vidal A.C."/>
            <person name="Benko-Iseppon A.M."/>
        </authorList>
    </citation>
    <scope>NUCLEOTIDE SEQUENCE [LARGE SCALE GENOMIC DNA]</scope>
    <source>
        <tissue evidence="3">Leaves</tissue>
    </source>
</reference>
<gene>
    <name evidence="3" type="ORF">PIB30_054680</name>
</gene>
<keyword evidence="2" id="KW-0732">Signal</keyword>
<feature type="signal peptide" evidence="2">
    <location>
        <begin position="1"/>
        <end position="26"/>
    </location>
</feature>
<evidence type="ECO:0000313" key="3">
    <source>
        <dbReference type="EMBL" id="MED6148604.1"/>
    </source>
</evidence>
<evidence type="ECO:0000256" key="1">
    <source>
        <dbReference type="SAM" id="MobiDB-lite"/>
    </source>
</evidence>
<dbReference type="EMBL" id="JASCZI010091040">
    <property type="protein sequence ID" value="MED6148604.1"/>
    <property type="molecule type" value="Genomic_DNA"/>
</dbReference>